<dbReference type="AlphaFoldDB" id="A0A1G5KJG9"/>
<reference evidence="1 2" key="1">
    <citation type="submission" date="2016-10" db="EMBL/GenBank/DDBJ databases">
        <authorList>
            <person name="de Groot N.N."/>
        </authorList>
    </citation>
    <scope>NUCLEOTIDE SEQUENCE [LARGE SCALE GENOMIC DNA]</scope>
    <source>
        <strain evidence="1 2">CGMCC 1.7031</strain>
    </source>
</reference>
<dbReference type="OrthoDB" id="6198066at2"/>
<proteinExistence type="predicted"/>
<dbReference type="InterPro" id="IPR045944">
    <property type="entry name" value="DUF6364"/>
</dbReference>
<keyword evidence="2" id="KW-1185">Reference proteome</keyword>
<gene>
    <name evidence="1" type="ORF">SAMN02927903_03316</name>
</gene>
<sequence length="84" mass="9588">MDAKLTLKLDQEVIEKAKIYASGKKLSLSRLIESYLSSLTSDKKNDDDSFEISPFIKSMQTGVKIPADLDYKKEYGNYLAEKYK</sequence>
<protein>
    <recommendedName>
        <fullName evidence="3">Toxin-antitoxin system, antitoxin component, ribbon-helix-helix domain protein</fullName>
    </recommendedName>
</protein>
<dbReference type="STRING" id="490189.SAMN02927903_03316"/>
<evidence type="ECO:0000313" key="2">
    <source>
        <dbReference type="Proteomes" id="UP000199354"/>
    </source>
</evidence>
<name>A0A1G5KJG9_9FLAO</name>
<evidence type="ECO:0008006" key="3">
    <source>
        <dbReference type="Google" id="ProtNLM"/>
    </source>
</evidence>
<dbReference type="RefSeq" id="WP_091147250.1">
    <property type="nucleotide sequence ID" value="NZ_FMVF01000039.1"/>
</dbReference>
<organism evidence="1 2">
    <name type="scientific">Flavobacterium caeni</name>
    <dbReference type="NCBI Taxonomy" id="490189"/>
    <lineage>
        <taxon>Bacteria</taxon>
        <taxon>Pseudomonadati</taxon>
        <taxon>Bacteroidota</taxon>
        <taxon>Flavobacteriia</taxon>
        <taxon>Flavobacteriales</taxon>
        <taxon>Flavobacteriaceae</taxon>
        <taxon>Flavobacterium</taxon>
    </lineage>
</organism>
<dbReference type="Pfam" id="PF19891">
    <property type="entry name" value="DUF6364"/>
    <property type="match status" value="1"/>
</dbReference>
<accession>A0A1G5KJG9</accession>
<dbReference type="Proteomes" id="UP000199354">
    <property type="component" value="Unassembled WGS sequence"/>
</dbReference>
<evidence type="ECO:0000313" key="1">
    <source>
        <dbReference type="EMBL" id="SCZ00089.1"/>
    </source>
</evidence>
<dbReference type="EMBL" id="FMVF01000039">
    <property type="protein sequence ID" value="SCZ00089.1"/>
    <property type="molecule type" value="Genomic_DNA"/>
</dbReference>